<name>A0A1I1DZI4_9GAMM</name>
<organism evidence="1 2">
    <name type="scientific">Marinospirillum celere</name>
    <dbReference type="NCBI Taxonomy" id="1122252"/>
    <lineage>
        <taxon>Bacteria</taxon>
        <taxon>Pseudomonadati</taxon>
        <taxon>Pseudomonadota</taxon>
        <taxon>Gammaproteobacteria</taxon>
        <taxon>Oceanospirillales</taxon>
        <taxon>Oceanospirillaceae</taxon>
        <taxon>Marinospirillum</taxon>
    </lineage>
</organism>
<evidence type="ECO:0000313" key="2">
    <source>
        <dbReference type="Proteomes" id="UP000199058"/>
    </source>
</evidence>
<dbReference type="AlphaFoldDB" id="A0A1I1DZI4"/>
<dbReference type="Proteomes" id="UP000199058">
    <property type="component" value="Unassembled WGS sequence"/>
</dbReference>
<protein>
    <submittedName>
        <fullName evidence="1">Uncharacterized protein</fullName>
    </submittedName>
</protein>
<proteinExistence type="predicted"/>
<dbReference type="EMBL" id="FOLH01000001">
    <property type="protein sequence ID" value="SFB80479.1"/>
    <property type="molecule type" value="Genomic_DNA"/>
</dbReference>
<reference evidence="1 2" key="1">
    <citation type="submission" date="2016-10" db="EMBL/GenBank/DDBJ databases">
        <authorList>
            <person name="de Groot N.N."/>
        </authorList>
    </citation>
    <scope>NUCLEOTIDE SEQUENCE [LARGE SCALE GENOMIC DNA]</scope>
    <source>
        <strain evidence="1 2">DSM 18438</strain>
    </source>
</reference>
<keyword evidence="2" id="KW-1185">Reference proteome</keyword>
<dbReference type="STRING" id="1122252.SAMN05660443_0235"/>
<gene>
    <name evidence="1" type="ORF">SAMN05660443_0235</name>
</gene>
<sequence>MPEGVERKMASVADRVQKHNESLKAQGGRIIHKLRLKPEAAAALACLEAEDGRSATQIINELLIKNTGC</sequence>
<evidence type="ECO:0000313" key="1">
    <source>
        <dbReference type="EMBL" id="SFB80479.1"/>
    </source>
</evidence>
<accession>A0A1I1DZI4</accession>